<proteinExistence type="predicted"/>
<dbReference type="InParanoid" id="A0A1U7Z3T4"/>
<evidence type="ECO:0000256" key="1">
    <source>
        <dbReference type="SAM" id="MobiDB-lite"/>
    </source>
</evidence>
<evidence type="ECO:0000313" key="3">
    <source>
        <dbReference type="RefSeq" id="XP_010247854.1"/>
    </source>
</evidence>
<reference evidence="3" key="1">
    <citation type="submission" date="2025-08" db="UniProtKB">
        <authorList>
            <consortium name="RefSeq"/>
        </authorList>
    </citation>
    <scope>IDENTIFICATION</scope>
</reference>
<accession>A0A1U7Z3T4</accession>
<protein>
    <submittedName>
        <fullName evidence="3">Uncharacterized protein LOC104590806</fullName>
    </submittedName>
</protein>
<feature type="compositionally biased region" description="Polar residues" evidence="1">
    <location>
        <begin position="25"/>
        <end position="37"/>
    </location>
</feature>
<gene>
    <name evidence="3" type="primary">LOC104590806</name>
</gene>
<dbReference type="OrthoDB" id="1000529at2759"/>
<dbReference type="GeneID" id="104590806"/>
<evidence type="ECO:0000313" key="2">
    <source>
        <dbReference type="Proteomes" id="UP000189703"/>
    </source>
</evidence>
<feature type="region of interest" description="Disordered" evidence="1">
    <location>
        <begin position="175"/>
        <end position="210"/>
    </location>
</feature>
<sequence>MVDAASGGALVNKTPEAARELISNMAENSQQFSTRTEGTIRRVNEEVFGEEDMDNELEYKAQSDREEEIDASYDTLEPEQEISTSDINRREESLRVAVERELLRQQVKSLESTLHERTRNFDTAVEEERAKAVEDFKESQQFHDLQVEYGSKSYRSGFKLCRWLVRKKFSSLNPEGVTMRDLAPESADTTEEEEPDSLEESEEDVEVVKP</sequence>
<dbReference type="KEGG" id="nnu:104590806"/>
<organism evidence="2 3">
    <name type="scientific">Nelumbo nucifera</name>
    <name type="common">Sacred lotus</name>
    <dbReference type="NCBI Taxonomy" id="4432"/>
    <lineage>
        <taxon>Eukaryota</taxon>
        <taxon>Viridiplantae</taxon>
        <taxon>Streptophyta</taxon>
        <taxon>Embryophyta</taxon>
        <taxon>Tracheophyta</taxon>
        <taxon>Spermatophyta</taxon>
        <taxon>Magnoliopsida</taxon>
        <taxon>Proteales</taxon>
        <taxon>Nelumbonaceae</taxon>
        <taxon>Nelumbo</taxon>
    </lineage>
</organism>
<feature type="compositionally biased region" description="Acidic residues" evidence="1">
    <location>
        <begin position="188"/>
        <end position="210"/>
    </location>
</feature>
<name>A0A1U7Z3T4_NELNU</name>
<feature type="region of interest" description="Disordered" evidence="1">
    <location>
        <begin position="24"/>
        <end position="55"/>
    </location>
</feature>
<keyword evidence="2" id="KW-1185">Reference proteome</keyword>
<dbReference type="RefSeq" id="XP_010247854.1">
    <property type="nucleotide sequence ID" value="XM_010249552.1"/>
</dbReference>
<dbReference type="Proteomes" id="UP000189703">
    <property type="component" value="Unplaced"/>
</dbReference>
<dbReference type="AlphaFoldDB" id="A0A1U7Z3T4"/>